<evidence type="ECO:0000313" key="3">
    <source>
        <dbReference type="EMBL" id="MFI0796160.1"/>
    </source>
</evidence>
<evidence type="ECO:0000259" key="2">
    <source>
        <dbReference type="SMART" id="SM00831"/>
    </source>
</evidence>
<dbReference type="InterPro" id="IPR004014">
    <property type="entry name" value="ATPase_P-typ_cation-transptr_N"/>
</dbReference>
<dbReference type="SUPFAM" id="SSF81665">
    <property type="entry name" value="Calcium ATPase, transmembrane domain M"/>
    <property type="match status" value="1"/>
</dbReference>
<feature type="region of interest" description="Disordered" evidence="1">
    <location>
        <begin position="1"/>
        <end position="38"/>
    </location>
</feature>
<comment type="caution">
    <text evidence="3">The sequence shown here is derived from an EMBL/GenBank/DDBJ whole genome shotgun (WGS) entry which is preliminary data.</text>
</comment>
<sequence length="85" mass="9111">MHTGTRTRLDVLGEPNESGGLGSAEAAARLRADGPNSVAPPTHRHLAFRVLHQLTDPLVALLLAAWSPPHSVTGRTPRSSPWSCW</sequence>
<dbReference type="Pfam" id="PF00690">
    <property type="entry name" value="Cation_ATPase_N"/>
    <property type="match status" value="1"/>
</dbReference>
<dbReference type="EMBL" id="JBIRPU010000024">
    <property type="protein sequence ID" value="MFI0796160.1"/>
    <property type="molecule type" value="Genomic_DNA"/>
</dbReference>
<accession>A0ABW7SR32</accession>
<reference evidence="3 4" key="1">
    <citation type="submission" date="2024-10" db="EMBL/GenBank/DDBJ databases">
        <title>The Natural Products Discovery Center: Release of the First 8490 Sequenced Strains for Exploring Actinobacteria Biosynthetic Diversity.</title>
        <authorList>
            <person name="Kalkreuter E."/>
            <person name="Kautsar S.A."/>
            <person name="Yang D."/>
            <person name="Bader C.D."/>
            <person name="Teijaro C.N."/>
            <person name="Fluegel L."/>
            <person name="Davis C.M."/>
            <person name="Simpson J.R."/>
            <person name="Lauterbach L."/>
            <person name="Steele A.D."/>
            <person name="Gui C."/>
            <person name="Meng S."/>
            <person name="Li G."/>
            <person name="Viehrig K."/>
            <person name="Ye F."/>
            <person name="Su P."/>
            <person name="Kiefer A.F."/>
            <person name="Nichols A."/>
            <person name="Cepeda A.J."/>
            <person name="Yan W."/>
            <person name="Fan B."/>
            <person name="Jiang Y."/>
            <person name="Adhikari A."/>
            <person name="Zheng C.-J."/>
            <person name="Schuster L."/>
            <person name="Cowan T.M."/>
            <person name="Smanski M.J."/>
            <person name="Chevrette M.G."/>
            <person name="De Carvalho L.P.S."/>
            <person name="Shen B."/>
        </authorList>
    </citation>
    <scope>NUCLEOTIDE SEQUENCE [LARGE SCALE GENOMIC DNA]</scope>
    <source>
        <strain evidence="3 4">NPDC021253</strain>
    </source>
</reference>
<dbReference type="RefSeq" id="WP_396684018.1">
    <property type="nucleotide sequence ID" value="NZ_JBIRPU010000024.1"/>
</dbReference>
<gene>
    <name evidence="3" type="ORF">ACH4OY_26275</name>
</gene>
<evidence type="ECO:0000313" key="4">
    <source>
        <dbReference type="Proteomes" id="UP001611075"/>
    </source>
</evidence>
<dbReference type="Proteomes" id="UP001611075">
    <property type="component" value="Unassembled WGS sequence"/>
</dbReference>
<dbReference type="InterPro" id="IPR023298">
    <property type="entry name" value="ATPase_P-typ_TM_dom_sf"/>
</dbReference>
<feature type="domain" description="Cation-transporting P-type ATPase N-terminal" evidence="2">
    <location>
        <begin position="5"/>
        <end position="67"/>
    </location>
</feature>
<evidence type="ECO:0000256" key="1">
    <source>
        <dbReference type="SAM" id="MobiDB-lite"/>
    </source>
</evidence>
<keyword evidence="4" id="KW-1185">Reference proteome</keyword>
<dbReference type="SMART" id="SM00831">
    <property type="entry name" value="Cation_ATPase_N"/>
    <property type="match status" value="1"/>
</dbReference>
<protein>
    <submittedName>
        <fullName evidence="3">Cation-transporting P-type ATPase</fullName>
    </submittedName>
</protein>
<proteinExistence type="predicted"/>
<organism evidence="3 4">
    <name type="scientific">Micromonospora rubida</name>
    <dbReference type="NCBI Taxonomy" id="2697657"/>
    <lineage>
        <taxon>Bacteria</taxon>
        <taxon>Bacillati</taxon>
        <taxon>Actinomycetota</taxon>
        <taxon>Actinomycetes</taxon>
        <taxon>Micromonosporales</taxon>
        <taxon>Micromonosporaceae</taxon>
        <taxon>Micromonospora</taxon>
    </lineage>
</organism>
<name>A0ABW7SR32_9ACTN</name>